<dbReference type="EMBL" id="MN739852">
    <property type="protein sequence ID" value="QHT74562.1"/>
    <property type="molecule type" value="Genomic_DNA"/>
</dbReference>
<reference evidence="1" key="1">
    <citation type="journal article" date="2020" name="Nature">
        <title>Giant virus diversity and host interactions through global metagenomics.</title>
        <authorList>
            <person name="Schulz F."/>
            <person name="Roux S."/>
            <person name="Paez-Espino D."/>
            <person name="Jungbluth S."/>
            <person name="Walsh D.A."/>
            <person name="Denef V.J."/>
            <person name="McMahon K.D."/>
            <person name="Konstantinidis K.T."/>
            <person name="Eloe-Fadrosh E.A."/>
            <person name="Kyrpides N.C."/>
            <person name="Woyke T."/>
        </authorList>
    </citation>
    <scope>NUCLEOTIDE SEQUENCE</scope>
    <source>
        <strain evidence="1">GVMAG-M-3300023179-59</strain>
    </source>
</reference>
<organism evidence="1">
    <name type="scientific">viral metagenome</name>
    <dbReference type="NCBI Taxonomy" id="1070528"/>
    <lineage>
        <taxon>unclassified sequences</taxon>
        <taxon>metagenomes</taxon>
        <taxon>organismal metagenomes</taxon>
    </lineage>
</organism>
<proteinExistence type="predicted"/>
<dbReference type="AlphaFoldDB" id="A0A6C0H1Z3"/>
<accession>A0A6C0H1Z3</accession>
<evidence type="ECO:0000313" key="1">
    <source>
        <dbReference type="EMBL" id="QHT74562.1"/>
    </source>
</evidence>
<protein>
    <submittedName>
        <fullName evidence="1">Uncharacterized protein</fullName>
    </submittedName>
</protein>
<sequence length="181" mass="21293">MNVFEQMAVFTLFCIIVSMYYENGTMHKQTVHISRIMMSDELYPMVSDVYFGNGEHTFELCETMQRFVLQNESSYRYIQGVLVHDFLETELAVLDNEYMATIYKPQSFPYTYRKNAYVKFTNSTANYLYRQVCKDYYKDGPADSIVPSLLIVFMILVTTCHLNWNLRIPAGDDDDAVYRKM</sequence>
<name>A0A6C0H1Z3_9ZZZZ</name>